<dbReference type="EMBL" id="JACEIO010000079">
    <property type="protein sequence ID" value="MBA4538789.1"/>
    <property type="molecule type" value="Genomic_DNA"/>
</dbReference>
<accession>A0A7W2AG27</accession>
<gene>
    <name evidence="2" type="ORF">H1Z61_17060</name>
</gene>
<comment type="caution">
    <text evidence="2">The sequence shown here is derived from an EMBL/GenBank/DDBJ whole genome shotgun (WGS) entry which is preliminary data.</text>
</comment>
<evidence type="ECO:0000313" key="3">
    <source>
        <dbReference type="Proteomes" id="UP000570010"/>
    </source>
</evidence>
<evidence type="ECO:0000256" key="1">
    <source>
        <dbReference type="SAM" id="MobiDB-lite"/>
    </source>
</evidence>
<proteinExistence type="predicted"/>
<dbReference type="AlphaFoldDB" id="A0A7W2AG27"/>
<feature type="region of interest" description="Disordered" evidence="1">
    <location>
        <begin position="1"/>
        <end position="52"/>
    </location>
</feature>
<reference evidence="2 3" key="1">
    <citation type="submission" date="2020-07" db="EMBL/GenBank/DDBJ databases">
        <authorList>
            <person name="Feng H."/>
        </authorList>
    </citation>
    <scope>NUCLEOTIDE SEQUENCE [LARGE SCALE GENOMIC DNA]</scope>
    <source>
        <strain evidence="3">s-12</strain>
    </source>
</reference>
<sequence length="52" mass="5921">MSKKKQIQENTPTIAPGMNDDEELNEKASKQEIKQNNYTSVTTLSYDEVDES</sequence>
<organism evidence="2 3">
    <name type="scientific">Bacillus aquiflavi</name>
    <dbReference type="NCBI Taxonomy" id="2672567"/>
    <lineage>
        <taxon>Bacteria</taxon>
        <taxon>Bacillati</taxon>
        <taxon>Bacillota</taxon>
        <taxon>Bacilli</taxon>
        <taxon>Bacillales</taxon>
        <taxon>Bacillaceae</taxon>
        <taxon>Bacillus</taxon>
    </lineage>
</organism>
<protein>
    <submittedName>
        <fullName evidence="2">Uncharacterized protein</fullName>
    </submittedName>
</protein>
<feature type="compositionally biased region" description="Polar residues" evidence="1">
    <location>
        <begin position="34"/>
        <end position="45"/>
    </location>
</feature>
<evidence type="ECO:0000313" key="2">
    <source>
        <dbReference type="EMBL" id="MBA4538789.1"/>
    </source>
</evidence>
<dbReference type="RefSeq" id="WP_163243541.1">
    <property type="nucleotide sequence ID" value="NZ_CP082780.1"/>
</dbReference>
<name>A0A7W2AG27_9BACI</name>
<dbReference type="Proteomes" id="UP000570010">
    <property type="component" value="Unassembled WGS sequence"/>
</dbReference>